<evidence type="ECO:0000256" key="1">
    <source>
        <dbReference type="SAM" id="MobiDB-lite"/>
    </source>
</evidence>
<feature type="compositionally biased region" description="Basic residues" evidence="1">
    <location>
        <begin position="30"/>
        <end position="39"/>
    </location>
</feature>
<feature type="region of interest" description="Disordered" evidence="1">
    <location>
        <begin position="26"/>
        <end position="127"/>
    </location>
</feature>
<name>A0A219AS53_METCM</name>
<proteinExistence type="predicted"/>
<keyword evidence="3" id="KW-1185">Reference proteome</keyword>
<reference evidence="2 3" key="1">
    <citation type="journal article" date="2016" name="PLoS Pathog.">
        <title>Biosynthesis of antibiotic leucinostatins in bio-control fungus Purpureocillium lilacinum and their inhibition on phytophthora revealed by genome mining.</title>
        <authorList>
            <person name="Wang G."/>
            <person name="Liu Z."/>
            <person name="Lin R."/>
            <person name="Li E."/>
            <person name="Mao Z."/>
            <person name="Ling J."/>
            <person name="Yang Y."/>
            <person name="Yin W.B."/>
            <person name="Xie B."/>
        </authorList>
    </citation>
    <scope>NUCLEOTIDE SEQUENCE [LARGE SCALE GENOMIC DNA]</scope>
    <source>
        <strain evidence="2">170</strain>
    </source>
</reference>
<evidence type="ECO:0000313" key="2">
    <source>
        <dbReference type="EMBL" id="OWT43590.1"/>
    </source>
</evidence>
<sequence length="232" mass="26420">MTGMRVAEFVDRLLKPWIAYVWRGRTMSSKSRRRSKRRAMLLQSKSSRGGRDQLSLSTSRLEKKKNGQGEPPGQGVWSGERNERTKKNKKKNKKKKNAPGLTMFDDWGGARKKKETRPDQTRLDGEGGIGLMRKKVGRGEWNETRRGQTKPDPSLRLTKKKIKGDKRGKMTIVLFFSRSPPVLVRSEERRQIGLAVALARSNLVERGTASGHLDIEIWRLHSMFDVHVGKGS</sequence>
<dbReference type="GeneID" id="33937378"/>
<dbReference type="Proteomes" id="UP000078397">
    <property type="component" value="Unassembled WGS sequence"/>
</dbReference>
<feature type="compositionally biased region" description="Basic and acidic residues" evidence="1">
    <location>
        <begin position="116"/>
        <end position="125"/>
    </location>
</feature>
<protein>
    <submittedName>
        <fullName evidence="2">Uncharacterized protein</fullName>
    </submittedName>
</protein>
<comment type="caution">
    <text evidence="2">The sequence shown here is derived from an EMBL/GenBank/DDBJ whole genome shotgun (WGS) entry which is preliminary data.</text>
</comment>
<dbReference type="RefSeq" id="XP_022285999.1">
    <property type="nucleotide sequence ID" value="XM_022430257.1"/>
</dbReference>
<dbReference type="KEGG" id="pchm:VFPPC_18683"/>
<gene>
    <name evidence="2" type="ORF">VFPPC_18683</name>
</gene>
<feature type="compositionally biased region" description="Basic residues" evidence="1">
    <location>
        <begin position="86"/>
        <end position="97"/>
    </location>
</feature>
<dbReference type="EMBL" id="LSBJ02000001">
    <property type="protein sequence ID" value="OWT43590.1"/>
    <property type="molecule type" value="Genomic_DNA"/>
</dbReference>
<accession>A0A219AS53</accession>
<organism evidence="2 3">
    <name type="scientific">Pochonia chlamydosporia 170</name>
    <dbReference type="NCBI Taxonomy" id="1380566"/>
    <lineage>
        <taxon>Eukaryota</taxon>
        <taxon>Fungi</taxon>
        <taxon>Dikarya</taxon>
        <taxon>Ascomycota</taxon>
        <taxon>Pezizomycotina</taxon>
        <taxon>Sordariomycetes</taxon>
        <taxon>Hypocreomycetidae</taxon>
        <taxon>Hypocreales</taxon>
        <taxon>Clavicipitaceae</taxon>
        <taxon>Pochonia</taxon>
    </lineage>
</organism>
<dbReference type="AlphaFoldDB" id="A0A219AS53"/>
<evidence type="ECO:0000313" key="3">
    <source>
        <dbReference type="Proteomes" id="UP000078397"/>
    </source>
</evidence>